<evidence type="ECO:0000313" key="1">
    <source>
        <dbReference type="Proteomes" id="UP000887576"/>
    </source>
</evidence>
<evidence type="ECO:0000313" key="2">
    <source>
        <dbReference type="WBParaSite" id="JU765_v2.g14188.t1"/>
    </source>
</evidence>
<dbReference type="Proteomes" id="UP000887576">
    <property type="component" value="Unplaced"/>
</dbReference>
<name>A0AC34Q9U8_9BILA</name>
<sequence length="109" mass="12786">MLTTLDQKSRFLRKKKNIGFFNSNVTQVRLTNTFHDNHCYFALFFSNSYEKQIPVLVIVVRSSRILCGFSRSLNNFECHREGLVVRSLIRRNSAFDFHSIKVCNCFSIN</sequence>
<reference evidence="2" key="1">
    <citation type="submission" date="2022-11" db="UniProtKB">
        <authorList>
            <consortium name="WormBaseParasite"/>
        </authorList>
    </citation>
    <scope>IDENTIFICATION</scope>
</reference>
<organism evidence="1 2">
    <name type="scientific">Panagrolaimus sp. JU765</name>
    <dbReference type="NCBI Taxonomy" id="591449"/>
    <lineage>
        <taxon>Eukaryota</taxon>
        <taxon>Metazoa</taxon>
        <taxon>Ecdysozoa</taxon>
        <taxon>Nematoda</taxon>
        <taxon>Chromadorea</taxon>
        <taxon>Rhabditida</taxon>
        <taxon>Tylenchina</taxon>
        <taxon>Panagrolaimomorpha</taxon>
        <taxon>Panagrolaimoidea</taxon>
        <taxon>Panagrolaimidae</taxon>
        <taxon>Panagrolaimus</taxon>
    </lineage>
</organism>
<dbReference type="WBParaSite" id="JU765_v2.g14188.t1">
    <property type="protein sequence ID" value="JU765_v2.g14188.t1"/>
    <property type="gene ID" value="JU765_v2.g14188"/>
</dbReference>
<accession>A0AC34Q9U8</accession>
<proteinExistence type="predicted"/>
<protein>
    <submittedName>
        <fullName evidence="2">Uncharacterized protein</fullName>
    </submittedName>
</protein>